<dbReference type="InterPro" id="IPR050879">
    <property type="entry name" value="Acyltransferase_3"/>
</dbReference>
<name>A0ABP7RQA0_9BACT</name>
<dbReference type="Pfam" id="PF01757">
    <property type="entry name" value="Acyl_transf_3"/>
    <property type="match status" value="1"/>
</dbReference>
<feature type="transmembrane region" description="Helical" evidence="1">
    <location>
        <begin position="292"/>
        <end position="312"/>
    </location>
</feature>
<keyword evidence="3" id="KW-0808">Transferase</keyword>
<dbReference type="RefSeq" id="WP_345071391.1">
    <property type="nucleotide sequence ID" value="NZ_BAABDJ010000007.1"/>
</dbReference>
<feature type="domain" description="Acyltransferase 3" evidence="2">
    <location>
        <begin position="19"/>
        <end position="336"/>
    </location>
</feature>
<feature type="transmembrane region" description="Helical" evidence="1">
    <location>
        <begin position="318"/>
        <end position="335"/>
    </location>
</feature>
<gene>
    <name evidence="3" type="ORF">GCM10022408_09880</name>
</gene>
<feature type="transmembrane region" description="Helical" evidence="1">
    <location>
        <begin position="93"/>
        <end position="114"/>
    </location>
</feature>
<comment type="caution">
    <text evidence="3">The sequence shown here is derived from an EMBL/GenBank/DDBJ whole genome shotgun (WGS) entry which is preliminary data.</text>
</comment>
<organism evidence="3 4">
    <name type="scientific">Hymenobacter fastidiosus</name>
    <dbReference type="NCBI Taxonomy" id="486264"/>
    <lineage>
        <taxon>Bacteria</taxon>
        <taxon>Pseudomonadati</taxon>
        <taxon>Bacteroidota</taxon>
        <taxon>Cytophagia</taxon>
        <taxon>Cytophagales</taxon>
        <taxon>Hymenobacteraceae</taxon>
        <taxon>Hymenobacter</taxon>
    </lineage>
</organism>
<protein>
    <submittedName>
        <fullName evidence="3">Acyltransferase</fullName>
    </submittedName>
</protein>
<evidence type="ECO:0000256" key="1">
    <source>
        <dbReference type="SAM" id="Phobius"/>
    </source>
</evidence>
<dbReference type="PANTHER" id="PTHR23028:SF53">
    <property type="entry name" value="ACYL_TRANSF_3 DOMAIN-CONTAINING PROTEIN"/>
    <property type="match status" value="1"/>
</dbReference>
<reference evidence="4" key="1">
    <citation type="journal article" date="2019" name="Int. J. Syst. Evol. Microbiol.">
        <title>The Global Catalogue of Microorganisms (GCM) 10K type strain sequencing project: providing services to taxonomists for standard genome sequencing and annotation.</title>
        <authorList>
            <consortium name="The Broad Institute Genomics Platform"/>
            <consortium name="The Broad Institute Genome Sequencing Center for Infectious Disease"/>
            <person name="Wu L."/>
            <person name="Ma J."/>
        </authorList>
    </citation>
    <scope>NUCLEOTIDE SEQUENCE [LARGE SCALE GENOMIC DNA]</scope>
    <source>
        <strain evidence="4">JCM 17224</strain>
    </source>
</reference>
<feature type="transmembrane region" description="Helical" evidence="1">
    <location>
        <begin position="23"/>
        <end position="40"/>
    </location>
</feature>
<feature type="transmembrane region" description="Helical" evidence="1">
    <location>
        <begin position="145"/>
        <end position="166"/>
    </location>
</feature>
<feature type="transmembrane region" description="Helical" evidence="1">
    <location>
        <begin position="256"/>
        <end position="280"/>
    </location>
</feature>
<accession>A0ABP7RQA0</accession>
<feature type="transmembrane region" description="Helical" evidence="1">
    <location>
        <begin position="173"/>
        <end position="191"/>
    </location>
</feature>
<evidence type="ECO:0000313" key="3">
    <source>
        <dbReference type="EMBL" id="GAA4000772.1"/>
    </source>
</evidence>
<dbReference type="PANTHER" id="PTHR23028">
    <property type="entry name" value="ACETYLTRANSFERASE"/>
    <property type="match status" value="1"/>
</dbReference>
<keyword evidence="1" id="KW-0472">Membrane</keyword>
<keyword evidence="3" id="KW-0012">Acyltransferase</keyword>
<keyword evidence="1" id="KW-1133">Transmembrane helix</keyword>
<feature type="transmembrane region" description="Helical" evidence="1">
    <location>
        <begin position="60"/>
        <end position="81"/>
    </location>
</feature>
<dbReference type="InterPro" id="IPR002656">
    <property type="entry name" value="Acyl_transf_3_dom"/>
</dbReference>
<feature type="transmembrane region" description="Helical" evidence="1">
    <location>
        <begin position="224"/>
        <end position="244"/>
    </location>
</feature>
<dbReference type="Proteomes" id="UP001500567">
    <property type="component" value="Unassembled WGS sequence"/>
</dbReference>
<dbReference type="EMBL" id="BAABDJ010000007">
    <property type="protein sequence ID" value="GAA4000772.1"/>
    <property type="molecule type" value="Genomic_DNA"/>
</dbReference>
<proteinExistence type="predicted"/>
<evidence type="ECO:0000259" key="2">
    <source>
        <dbReference type="Pfam" id="PF01757"/>
    </source>
</evidence>
<evidence type="ECO:0000313" key="4">
    <source>
        <dbReference type="Proteomes" id="UP001500567"/>
    </source>
</evidence>
<feature type="transmembrane region" description="Helical" evidence="1">
    <location>
        <begin position="197"/>
        <end position="217"/>
    </location>
</feature>
<dbReference type="GO" id="GO:0016746">
    <property type="term" value="F:acyltransferase activity"/>
    <property type="evidence" value="ECO:0007669"/>
    <property type="project" value="UniProtKB-KW"/>
</dbReference>
<keyword evidence="1" id="KW-0812">Transmembrane</keyword>
<sequence length="367" mass="41304">MRPAPEHPPPLVSVSARRPEIDVLRFGAALAVVLFHYSFWGHATNRNPVAYPELGRVFQYGYLGVELFFMISGFVILQSALHRSARQFVVARIARLYPAFWVAATLTFLATRLVPSALPRPSVLQYLANLTMGQQFLRVPPLDGVYWTLAYELKFYSLIVGISLLGWFRYLNLLLGAWLAVVLWFVCGQPVPVPAGWLFPEYAAFFMAGMLFFLVYQRGPRLEYGLLLLACYGLAITTALLELARADEYLSRPRSAVIVVAVVSSFFLIFGLLALGYTTGLRLRGATALGPLTYPLYLVHQQLGYLVFQLLGPWADRFLLLSSLVALMLGLAYGLHRWVERLYARPFYRWLDQHLPGSAPPVKNPKA</sequence>
<keyword evidence="4" id="KW-1185">Reference proteome</keyword>